<reference evidence="4" key="1">
    <citation type="journal article" date="2014" name="Front. Microbiol.">
        <title>High frequency of phylogenetically diverse reductive dehalogenase-homologous genes in deep subseafloor sedimentary metagenomes.</title>
        <authorList>
            <person name="Kawai M."/>
            <person name="Futagami T."/>
            <person name="Toyoda A."/>
            <person name="Takaki Y."/>
            <person name="Nishi S."/>
            <person name="Hori S."/>
            <person name="Arai W."/>
            <person name="Tsubouchi T."/>
            <person name="Morono Y."/>
            <person name="Uchiyama I."/>
            <person name="Ito T."/>
            <person name="Fujiyama A."/>
            <person name="Inagaki F."/>
            <person name="Takami H."/>
        </authorList>
    </citation>
    <scope>NUCLEOTIDE SEQUENCE</scope>
    <source>
        <strain evidence="4">Expedition CK06-06</strain>
    </source>
</reference>
<feature type="domain" description="G5" evidence="3">
    <location>
        <begin position="1"/>
        <end position="57"/>
    </location>
</feature>
<evidence type="ECO:0000313" key="4">
    <source>
        <dbReference type="EMBL" id="GAG54980.1"/>
    </source>
</evidence>
<gene>
    <name evidence="4" type="ORF">S01H4_11414</name>
</gene>
<dbReference type="Gene3D" id="2.20.230.10">
    <property type="entry name" value="Resuscitation-promoting factor rpfb"/>
    <property type="match status" value="1"/>
</dbReference>
<dbReference type="InterPro" id="IPR011098">
    <property type="entry name" value="G5_dom"/>
</dbReference>
<evidence type="ECO:0000256" key="2">
    <source>
        <dbReference type="SAM" id="MobiDB-lite"/>
    </source>
</evidence>
<evidence type="ECO:0000259" key="3">
    <source>
        <dbReference type="PROSITE" id="PS51109"/>
    </source>
</evidence>
<protein>
    <recommendedName>
        <fullName evidence="3">G5 domain-containing protein</fullName>
    </recommendedName>
</protein>
<name>X0YGI6_9ZZZZ</name>
<dbReference type="Pfam" id="PF07501">
    <property type="entry name" value="G5"/>
    <property type="match status" value="1"/>
</dbReference>
<dbReference type="AlphaFoldDB" id="X0YGI6"/>
<sequence length="84" mass="8819">PSLPKGETRVTSPGKPGEKLVRVHVIYHNDTAVKKVPISGQIITPPSPKRILVGTGDKPQPEPRSSGDAGSSTRARPTAGTRSD</sequence>
<evidence type="ECO:0000256" key="1">
    <source>
        <dbReference type="ARBA" id="ARBA00022729"/>
    </source>
</evidence>
<dbReference type="EMBL" id="BART01004605">
    <property type="protein sequence ID" value="GAG54980.1"/>
    <property type="molecule type" value="Genomic_DNA"/>
</dbReference>
<feature type="non-terminal residue" evidence="4">
    <location>
        <position position="1"/>
    </location>
</feature>
<keyword evidence="1" id="KW-0732">Signal</keyword>
<proteinExistence type="predicted"/>
<dbReference type="PROSITE" id="PS51109">
    <property type="entry name" value="G5"/>
    <property type="match status" value="1"/>
</dbReference>
<organism evidence="4">
    <name type="scientific">marine sediment metagenome</name>
    <dbReference type="NCBI Taxonomy" id="412755"/>
    <lineage>
        <taxon>unclassified sequences</taxon>
        <taxon>metagenomes</taxon>
        <taxon>ecological metagenomes</taxon>
    </lineage>
</organism>
<dbReference type="SMART" id="SM01208">
    <property type="entry name" value="G5"/>
    <property type="match status" value="1"/>
</dbReference>
<comment type="caution">
    <text evidence="4">The sequence shown here is derived from an EMBL/GenBank/DDBJ whole genome shotgun (WGS) entry which is preliminary data.</text>
</comment>
<feature type="compositionally biased region" description="Polar residues" evidence="2">
    <location>
        <begin position="68"/>
        <end position="84"/>
    </location>
</feature>
<feature type="region of interest" description="Disordered" evidence="2">
    <location>
        <begin position="39"/>
        <end position="84"/>
    </location>
</feature>
<accession>X0YGI6</accession>